<name>A0A0G0PWA5_9BACT</name>
<dbReference type="GO" id="GO:0000160">
    <property type="term" value="P:phosphorelay signal transduction system"/>
    <property type="evidence" value="ECO:0007669"/>
    <property type="project" value="InterPro"/>
</dbReference>
<dbReference type="PANTHER" id="PTHR44591:SF3">
    <property type="entry name" value="RESPONSE REGULATORY DOMAIN-CONTAINING PROTEIN"/>
    <property type="match status" value="1"/>
</dbReference>
<keyword evidence="1 2" id="KW-0597">Phosphoprotein</keyword>
<gene>
    <name evidence="4" type="ORF">UT64_C0034G0005</name>
</gene>
<evidence type="ECO:0000313" key="4">
    <source>
        <dbReference type="EMBL" id="KKR32449.1"/>
    </source>
</evidence>
<evidence type="ECO:0000313" key="5">
    <source>
        <dbReference type="Proteomes" id="UP000034137"/>
    </source>
</evidence>
<proteinExistence type="predicted"/>
<evidence type="ECO:0000256" key="2">
    <source>
        <dbReference type="PROSITE-ProRule" id="PRU00169"/>
    </source>
</evidence>
<dbReference type="EMBL" id="LBXO01000034">
    <property type="protein sequence ID" value="KKR32449.1"/>
    <property type="molecule type" value="Genomic_DNA"/>
</dbReference>
<organism evidence="4 5">
    <name type="scientific">Candidatus Falkowbacteria bacterium GW2011_GWF2_39_8</name>
    <dbReference type="NCBI Taxonomy" id="1618642"/>
    <lineage>
        <taxon>Bacteria</taxon>
        <taxon>Candidatus Falkowiibacteriota</taxon>
    </lineage>
</organism>
<dbReference type="InterPro" id="IPR050595">
    <property type="entry name" value="Bact_response_regulator"/>
</dbReference>
<dbReference type="Pfam" id="PF00072">
    <property type="entry name" value="Response_reg"/>
    <property type="match status" value="1"/>
</dbReference>
<dbReference type="Proteomes" id="UP000034137">
    <property type="component" value="Unassembled WGS sequence"/>
</dbReference>
<protein>
    <submittedName>
        <fullName evidence="4">Two component transcriptional regulator, winged helix family</fullName>
    </submittedName>
</protein>
<reference evidence="4 5" key="1">
    <citation type="journal article" date="2015" name="Nature">
        <title>rRNA introns, odd ribosomes, and small enigmatic genomes across a large radiation of phyla.</title>
        <authorList>
            <person name="Brown C.T."/>
            <person name="Hug L.A."/>
            <person name="Thomas B.C."/>
            <person name="Sharon I."/>
            <person name="Castelle C.J."/>
            <person name="Singh A."/>
            <person name="Wilkins M.J."/>
            <person name="Williams K.H."/>
            <person name="Banfield J.F."/>
        </authorList>
    </citation>
    <scope>NUCLEOTIDE SEQUENCE [LARGE SCALE GENOMIC DNA]</scope>
</reference>
<dbReference type="InterPro" id="IPR001789">
    <property type="entry name" value="Sig_transdc_resp-reg_receiver"/>
</dbReference>
<accession>A0A0G0PWA5</accession>
<feature type="domain" description="Response regulatory" evidence="3">
    <location>
        <begin position="7"/>
        <end position="124"/>
    </location>
</feature>
<dbReference type="PROSITE" id="PS50110">
    <property type="entry name" value="RESPONSE_REGULATORY"/>
    <property type="match status" value="1"/>
</dbReference>
<dbReference type="AlphaFoldDB" id="A0A0G0PWA5"/>
<evidence type="ECO:0000259" key="3">
    <source>
        <dbReference type="PROSITE" id="PS50110"/>
    </source>
</evidence>
<dbReference type="PANTHER" id="PTHR44591">
    <property type="entry name" value="STRESS RESPONSE REGULATOR PROTEIN 1"/>
    <property type="match status" value="1"/>
</dbReference>
<dbReference type="SUPFAM" id="SSF52172">
    <property type="entry name" value="CheY-like"/>
    <property type="match status" value="1"/>
</dbReference>
<comment type="caution">
    <text evidence="4">The sequence shown here is derived from an EMBL/GenBank/DDBJ whole genome shotgun (WGS) entry which is preliminary data.</text>
</comment>
<sequence length="131" mass="14917">MKKEKKTIVLVDDDKWLIDLYGEKLRLEDFNVFTAHNGKDGFEMILKHKPALVLSDVVMAGGDGFYVLEKVRANPITHDIPVISLTNLSNEQDKDALYKLGTNEYLVKADFTPTQVVEKIRKILDKQARAK</sequence>
<dbReference type="InterPro" id="IPR011006">
    <property type="entry name" value="CheY-like_superfamily"/>
</dbReference>
<evidence type="ECO:0000256" key="1">
    <source>
        <dbReference type="ARBA" id="ARBA00022553"/>
    </source>
</evidence>
<feature type="modified residue" description="4-aspartylphosphate" evidence="2">
    <location>
        <position position="56"/>
    </location>
</feature>
<dbReference type="SMART" id="SM00448">
    <property type="entry name" value="REC"/>
    <property type="match status" value="1"/>
</dbReference>
<dbReference type="Gene3D" id="3.40.50.2300">
    <property type="match status" value="1"/>
</dbReference>